<name>A0ACC0GB39_9ERIC</name>
<keyword evidence="2" id="KW-1185">Reference proteome</keyword>
<sequence length="221" mass="25370">MIALGVFDQDVSARYCLKFPLLYQEGVQNVLFSWRRILGWMFNGLCSAIIIFFFCIMALDPEAFNKNGKVARLEILGATMYTCVVWVVNCQMALAVSYFTLIQHLFIWGGIVLCYLFLLAYGSISSYYSTNAYQVFIECLAPTLTFWVVMIYVVISALIPYFSDKNSNSVLPNVPRNDTWIRFEGHSEDHESCNMVRQRSIRPTTMGFTKTIANEKSSWQK</sequence>
<accession>A0ACC0GB39</accession>
<gene>
    <name evidence="1" type="ORF">LOK49_LG10G00571</name>
</gene>
<proteinExistence type="predicted"/>
<organism evidence="1 2">
    <name type="scientific">Camellia lanceoleosa</name>
    <dbReference type="NCBI Taxonomy" id="1840588"/>
    <lineage>
        <taxon>Eukaryota</taxon>
        <taxon>Viridiplantae</taxon>
        <taxon>Streptophyta</taxon>
        <taxon>Embryophyta</taxon>
        <taxon>Tracheophyta</taxon>
        <taxon>Spermatophyta</taxon>
        <taxon>Magnoliopsida</taxon>
        <taxon>eudicotyledons</taxon>
        <taxon>Gunneridae</taxon>
        <taxon>Pentapetalae</taxon>
        <taxon>asterids</taxon>
        <taxon>Ericales</taxon>
        <taxon>Theaceae</taxon>
        <taxon>Camellia</taxon>
    </lineage>
</organism>
<protein>
    <submittedName>
        <fullName evidence="1">Phospholipid-transporting ATPase 9</fullName>
    </submittedName>
</protein>
<dbReference type="EMBL" id="CM045767">
    <property type="protein sequence ID" value="KAI7997612.1"/>
    <property type="molecule type" value="Genomic_DNA"/>
</dbReference>
<evidence type="ECO:0000313" key="1">
    <source>
        <dbReference type="EMBL" id="KAI7997612.1"/>
    </source>
</evidence>
<dbReference type="Proteomes" id="UP001060215">
    <property type="component" value="Chromosome 10"/>
</dbReference>
<evidence type="ECO:0000313" key="2">
    <source>
        <dbReference type="Proteomes" id="UP001060215"/>
    </source>
</evidence>
<reference evidence="1 2" key="1">
    <citation type="journal article" date="2022" name="Plant J.">
        <title>Chromosome-level genome of Camellia lanceoleosa provides a valuable resource for understanding genome evolution and self-incompatibility.</title>
        <authorList>
            <person name="Gong W."/>
            <person name="Xiao S."/>
            <person name="Wang L."/>
            <person name="Liao Z."/>
            <person name="Chang Y."/>
            <person name="Mo W."/>
            <person name="Hu G."/>
            <person name="Li W."/>
            <person name="Zhao G."/>
            <person name="Zhu H."/>
            <person name="Hu X."/>
            <person name="Ji K."/>
            <person name="Xiang X."/>
            <person name="Song Q."/>
            <person name="Yuan D."/>
            <person name="Jin S."/>
            <person name="Zhang L."/>
        </authorList>
    </citation>
    <scope>NUCLEOTIDE SEQUENCE [LARGE SCALE GENOMIC DNA]</scope>
    <source>
        <strain evidence="1">SQ_2022a</strain>
    </source>
</reference>
<comment type="caution">
    <text evidence="1">The sequence shown here is derived from an EMBL/GenBank/DDBJ whole genome shotgun (WGS) entry which is preliminary data.</text>
</comment>